<evidence type="ECO:0000313" key="3">
    <source>
        <dbReference type="Proteomes" id="UP000248924"/>
    </source>
</evidence>
<keyword evidence="1" id="KW-1133">Transmembrane helix</keyword>
<proteinExistence type="predicted"/>
<gene>
    <name evidence="2" type="ORF">C1I95_07345</name>
</gene>
<keyword evidence="1" id="KW-0472">Membrane</keyword>
<dbReference type="Proteomes" id="UP000248924">
    <property type="component" value="Unassembled WGS sequence"/>
</dbReference>
<dbReference type="OrthoDB" id="3403153at2"/>
<dbReference type="EMBL" id="POTY01000029">
    <property type="protein sequence ID" value="PZG21467.1"/>
    <property type="molecule type" value="Genomic_DNA"/>
</dbReference>
<reference evidence="2 3" key="1">
    <citation type="submission" date="2018-01" db="EMBL/GenBank/DDBJ databases">
        <title>Draft genome sequence of Jishengella sp. NA12.</title>
        <authorList>
            <person name="Sahin N."/>
            <person name="Ay H."/>
            <person name="Saygin H."/>
        </authorList>
    </citation>
    <scope>NUCLEOTIDE SEQUENCE [LARGE SCALE GENOMIC DNA]</scope>
    <source>
        <strain evidence="2 3">NA12</strain>
    </source>
</reference>
<accession>A0A2W2FID2</accession>
<dbReference type="RefSeq" id="WP_111213015.1">
    <property type="nucleotide sequence ID" value="NZ_POTY01000029.1"/>
</dbReference>
<evidence type="ECO:0000256" key="1">
    <source>
        <dbReference type="SAM" id="Phobius"/>
    </source>
</evidence>
<feature type="transmembrane region" description="Helical" evidence="1">
    <location>
        <begin position="9"/>
        <end position="27"/>
    </location>
</feature>
<keyword evidence="1" id="KW-0812">Transmembrane</keyword>
<evidence type="ECO:0008006" key="4">
    <source>
        <dbReference type="Google" id="ProtNLM"/>
    </source>
</evidence>
<organism evidence="2 3">
    <name type="scientific">Micromonospora craterilacus</name>
    <dbReference type="NCBI Taxonomy" id="1655439"/>
    <lineage>
        <taxon>Bacteria</taxon>
        <taxon>Bacillati</taxon>
        <taxon>Actinomycetota</taxon>
        <taxon>Actinomycetes</taxon>
        <taxon>Micromonosporales</taxon>
        <taxon>Micromonosporaceae</taxon>
        <taxon>Micromonospora</taxon>
    </lineage>
</organism>
<keyword evidence="3" id="KW-1185">Reference proteome</keyword>
<name>A0A2W2FID2_9ACTN</name>
<feature type="transmembrane region" description="Helical" evidence="1">
    <location>
        <begin position="33"/>
        <end position="50"/>
    </location>
</feature>
<comment type="caution">
    <text evidence="2">The sequence shown here is derived from an EMBL/GenBank/DDBJ whole genome shotgun (WGS) entry which is preliminary data.</text>
</comment>
<dbReference type="AlphaFoldDB" id="A0A2W2FID2"/>
<sequence>MKLRRSRSPLVNPLIFVTLGAVVLRSLVPAPALMWVLAGLVLLTVGVLVADRLRPFRFHIGAAGLNLRVAGLNRLVPWAEVDAIILDQLAAGGSGRSPSLLLVPATGSTIDAPLTGRSPVDGRPALVLVDLNRVQQPADQVAAALARFGGSRFVDLRQPRHDEPAFEVALRGYEKRQVDDLVQRCEDALASGRTSQRHEVKAELDRARGTMELALRGYNCAQVDRYLDRMSAALASWHDEGIKPA</sequence>
<protein>
    <recommendedName>
        <fullName evidence="4">DivIVA domain-containing protein</fullName>
    </recommendedName>
</protein>
<evidence type="ECO:0000313" key="2">
    <source>
        <dbReference type="EMBL" id="PZG21467.1"/>
    </source>
</evidence>